<proteinExistence type="predicted"/>
<dbReference type="SUPFAM" id="SSF46894">
    <property type="entry name" value="C-terminal effector domain of the bipartite response regulators"/>
    <property type="match status" value="1"/>
</dbReference>
<accession>A0AAX2EZH0</accession>
<keyword evidence="3" id="KW-0472">Membrane</keyword>
<dbReference type="SMART" id="SM00862">
    <property type="entry name" value="Trans_reg_C"/>
    <property type="match status" value="1"/>
</dbReference>
<dbReference type="InterPro" id="IPR001867">
    <property type="entry name" value="OmpR/PhoB-type_DNA-bd"/>
</dbReference>
<dbReference type="Pfam" id="PF00486">
    <property type="entry name" value="Trans_reg_C"/>
    <property type="match status" value="1"/>
</dbReference>
<dbReference type="Proteomes" id="UP000198760">
    <property type="component" value="Unassembled WGS sequence"/>
</dbReference>
<dbReference type="Proteomes" id="UP000199173">
    <property type="component" value="Unassembled WGS sequence"/>
</dbReference>
<organism evidence="5 8">
    <name type="scientific">Kosakonia radicincitans</name>
    <dbReference type="NCBI Taxonomy" id="283686"/>
    <lineage>
        <taxon>Bacteria</taxon>
        <taxon>Pseudomonadati</taxon>
        <taxon>Pseudomonadota</taxon>
        <taxon>Gammaproteobacteria</taxon>
        <taxon>Enterobacterales</taxon>
        <taxon>Enterobacteriaceae</taxon>
        <taxon>Kosakonia</taxon>
    </lineage>
</organism>
<dbReference type="GO" id="GO:0000160">
    <property type="term" value="P:phosphorelay signal transduction system"/>
    <property type="evidence" value="ECO:0007669"/>
    <property type="project" value="InterPro"/>
</dbReference>
<keyword evidence="3" id="KW-0812">Transmembrane</keyword>
<feature type="DNA-binding region" description="OmpR/PhoB-type" evidence="2">
    <location>
        <begin position="3"/>
        <end position="105"/>
    </location>
</feature>
<keyword evidence="1 2" id="KW-0238">DNA-binding</keyword>
<dbReference type="AlphaFoldDB" id="A0AAX2EZH0"/>
<feature type="domain" description="OmpR/PhoB-type" evidence="4">
    <location>
        <begin position="3"/>
        <end position="105"/>
    </location>
</feature>
<dbReference type="GO" id="GO:0003677">
    <property type="term" value="F:DNA binding"/>
    <property type="evidence" value="ECO:0007669"/>
    <property type="project" value="UniProtKB-UniRule"/>
</dbReference>
<keyword evidence="3" id="KW-1133">Transmembrane helix</keyword>
<evidence type="ECO:0000313" key="6">
    <source>
        <dbReference type="EMBL" id="SFU17615.1"/>
    </source>
</evidence>
<dbReference type="RefSeq" id="WP_007374302.1">
    <property type="nucleotide sequence ID" value="NZ_CP015113.1"/>
</dbReference>
<dbReference type="InterPro" id="IPR016032">
    <property type="entry name" value="Sig_transdc_resp-reg_C-effctor"/>
</dbReference>
<dbReference type="Gene3D" id="1.10.10.10">
    <property type="entry name" value="Winged helix-like DNA-binding domain superfamily/Winged helix DNA-binding domain"/>
    <property type="match status" value="1"/>
</dbReference>
<evidence type="ECO:0000313" key="8">
    <source>
        <dbReference type="Proteomes" id="UP000199173"/>
    </source>
</evidence>
<evidence type="ECO:0000256" key="1">
    <source>
        <dbReference type="ARBA" id="ARBA00023125"/>
    </source>
</evidence>
<protein>
    <submittedName>
        <fullName evidence="5">DNA-binding winged helix-turn-helix (WHTH) domain-containing protein</fullName>
    </submittedName>
</protein>
<dbReference type="GeneID" id="66393182"/>
<sequence length="299" mass="33547">MHWIINDNIEFRPELKKLISVSNPEINVTLTAPASRCLLLLLEASPEIVLQQDFFKKVWEEEGMLVPTNTLYQNISIVRRGLRAVGETDSRLIATIPRKGFQIDDSVKIKRQDKSNAAVTSETDITSVDIPADAKYEDPVITHGNAANQSTWSALNPHINEYEQNPLSTPGTASKPARFAGWRLSAVIILAAFATGLLIIAYSLPFGKTPVFFDNYNFVENDNGCQIYIKDDTHDSRDYYQRYKNLIKNTGLNCKIYPWIYFPVSATSPTLTALACKRDFKNSASPGCISLYFRGVQSE</sequence>
<comment type="caution">
    <text evidence="5">The sequence shown here is derived from an EMBL/GenBank/DDBJ whole genome shotgun (WGS) entry which is preliminary data.</text>
</comment>
<evidence type="ECO:0000256" key="3">
    <source>
        <dbReference type="SAM" id="Phobius"/>
    </source>
</evidence>
<dbReference type="EMBL" id="FOYJ01000018">
    <property type="protein sequence ID" value="SFR26671.1"/>
    <property type="molecule type" value="Genomic_DNA"/>
</dbReference>
<dbReference type="GO" id="GO:0006355">
    <property type="term" value="P:regulation of DNA-templated transcription"/>
    <property type="evidence" value="ECO:0007669"/>
    <property type="project" value="InterPro"/>
</dbReference>
<dbReference type="PROSITE" id="PS51755">
    <property type="entry name" value="OMPR_PHOB"/>
    <property type="match status" value="1"/>
</dbReference>
<dbReference type="InterPro" id="IPR036388">
    <property type="entry name" value="WH-like_DNA-bd_sf"/>
</dbReference>
<evidence type="ECO:0000313" key="5">
    <source>
        <dbReference type="EMBL" id="SFR26671.1"/>
    </source>
</evidence>
<evidence type="ECO:0000259" key="4">
    <source>
        <dbReference type="PROSITE" id="PS51755"/>
    </source>
</evidence>
<feature type="transmembrane region" description="Helical" evidence="3">
    <location>
        <begin position="184"/>
        <end position="204"/>
    </location>
</feature>
<dbReference type="EMBL" id="FPAV01000021">
    <property type="protein sequence ID" value="SFU17615.1"/>
    <property type="molecule type" value="Genomic_DNA"/>
</dbReference>
<evidence type="ECO:0000256" key="2">
    <source>
        <dbReference type="PROSITE-ProRule" id="PRU01091"/>
    </source>
</evidence>
<name>A0AAX2EZH0_9ENTR</name>
<keyword evidence="7" id="KW-1185">Reference proteome</keyword>
<evidence type="ECO:0000313" key="7">
    <source>
        <dbReference type="Proteomes" id="UP000198760"/>
    </source>
</evidence>
<gene>
    <name evidence="6" type="ORF">SAMN03159428_05064</name>
    <name evidence="5" type="ORF">SAMN03159514_05053</name>
</gene>
<reference evidence="7 8" key="1">
    <citation type="submission" date="2016-10" db="EMBL/GenBank/DDBJ databases">
        <authorList>
            <person name="Varghese N."/>
            <person name="Submissions S."/>
        </authorList>
    </citation>
    <scope>NUCLEOTIDE SEQUENCE [LARGE SCALE GENOMIC DNA]</scope>
    <source>
        <strain evidence="6 7">NFIX06</strain>
        <strain evidence="5 8">NFIX08</strain>
    </source>
</reference>
<dbReference type="KEGG" id="krd:A3780_08305"/>